<evidence type="ECO:0000256" key="1">
    <source>
        <dbReference type="SAM" id="MobiDB-lite"/>
    </source>
</evidence>
<feature type="region of interest" description="Disordered" evidence="1">
    <location>
        <begin position="125"/>
        <end position="146"/>
    </location>
</feature>
<feature type="compositionally biased region" description="Basic and acidic residues" evidence="1">
    <location>
        <begin position="250"/>
        <end position="279"/>
    </location>
</feature>
<dbReference type="InParanoid" id="A0A165JAI1"/>
<organism evidence="2 3">
    <name type="scientific">Xylona heveae (strain CBS 132557 / TC161)</name>
    <dbReference type="NCBI Taxonomy" id="1328760"/>
    <lineage>
        <taxon>Eukaryota</taxon>
        <taxon>Fungi</taxon>
        <taxon>Dikarya</taxon>
        <taxon>Ascomycota</taxon>
        <taxon>Pezizomycotina</taxon>
        <taxon>Xylonomycetes</taxon>
        <taxon>Xylonales</taxon>
        <taxon>Xylonaceae</taxon>
        <taxon>Xylona</taxon>
    </lineage>
</organism>
<reference evidence="2 3" key="1">
    <citation type="journal article" date="2016" name="Fungal Biol.">
        <title>The genome of Xylona heveae provides a window into fungal endophytism.</title>
        <authorList>
            <person name="Gazis R."/>
            <person name="Kuo A."/>
            <person name="Riley R."/>
            <person name="LaButti K."/>
            <person name="Lipzen A."/>
            <person name="Lin J."/>
            <person name="Amirebrahimi M."/>
            <person name="Hesse C.N."/>
            <person name="Spatafora J.W."/>
            <person name="Henrissat B."/>
            <person name="Hainaut M."/>
            <person name="Grigoriev I.V."/>
            <person name="Hibbett D.S."/>
        </authorList>
    </citation>
    <scope>NUCLEOTIDE SEQUENCE [LARGE SCALE GENOMIC DNA]</scope>
    <source>
        <strain evidence="2 3">TC161</strain>
    </source>
</reference>
<dbReference type="EMBL" id="KV407454">
    <property type="protein sequence ID" value="KZF25972.1"/>
    <property type="molecule type" value="Genomic_DNA"/>
</dbReference>
<feature type="compositionally biased region" description="Polar residues" evidence="1">
    <location>
        <begin position="223"/>
        <end position="232"/>
    </location>
</feature>
<dbReference type="RefSeq" id="XP_018191527.1">
    <property type="nucleotide sequence ID" value="XM_018335663.1"/>
</dbReference>
<dbReference type="OMA" id="CKTPGER"/>
<gene>
    <name evidence="2" type="ORF">L228DRAFT_279233</name>
</gene>
<dbReference type="STRING" id="1328760.A0A165JAI1"/>
<dbReference type="GeneID" id="28900800"/>
<proteinExistence type="predicted"/>
<sequence length="515" mass="57206">MSVRGESSSEPVKGGAGDVFEYGSGGFVCQGHYREEPKKLKVLLFPETARGKQAVKEAAEEANHKIKKSWLIAQLKHYGLPARSSATVGELKEQLQNSLKQGLCTSVPASMLSLEAELRNLFNRKNTAQGGGPAGQRNPKSTAQQDPNLFISEYYLGISGKPNRSKSRKPIVLVGLNSNERAAILAAAERVPGLETNSAGNDPHRVLAIGWDRNAVWDEASKAASQANSQPKADNEKKSRQKQTPQASKTKAEAPKKSTSHKTDADSKSKAASKDDSQPKRQTGRRSQPFSMPAPRVKVEENEDNVESGFIPIEPLSNGKDKDNWKRAVRGYYSIECDDITEQWDVEDMNLSIVPHQKEGCFQGDMDFGVLEGTMLFAFTEEQLMQVREEEEYGKNGGYDDEPVAGKRKAQTAATAVSKKAKTTSNTRRLYLQWRGRETGEGEIQLDYDNDNVGYLDFTDDTCATFHGQIDISFVKSCVKFSGFRRRNTPQTNSSWMDYSEEAYSYASRRRWGGW</sequence>
<keyword evidence="3" id="KW-1185">Reference proteome</keyword>
<protein>
    <submittedName>
        <fullName evidence="2">Uncharacterized protein</fullName>
    </submittedName>
</protein>
<accession>A0A165JAI1</accession>
<evidence type="ECO:0000313" key="2">
    <source>
        <dbReference type="EMBL" id="KZF25972.1"/>
    </source>
</evidence>
<dbReference type="OrthoDB" id="4630416at2759"/>
<dbReference type="Proteomes" id="UP000076632">
    <property type="component" value="Unassembled WGS sequence"/>
</dbReference>
<dbReference type="AlphaFoldDB" id="A0A165JAI1"/>
<feature type="region of interest" description="Disordered" evidence="1">
    <location>
        <begin position="220"/>
        <end position="303"/>
    </location>
</feature>
<name>A0A165JAI1_XYLHT</name>
<evidence type="ECO:0000313" key="3">
    <source>
        <dbReference type="Proteomes" id="UP000076632"/>
    </source>
</evidence>